<gene>
    <name evidence="1" type="ORF">DHM44_00035</name>
</gene>
<name>A0A3D5Q8S6_FLESI</name>
<dbReference type="AlphaFoldDB" id="A0A3D5Q8S6"/>
<evidence type="ECO:0000313" key="2">
    <source>
        <dbReference type="Proteomes" id="UP000262325"/>
    </source>
</evidence>
<evidence type="ECO:0000313" key="1">
    <source>
        <dbReference type="EMBL" id="HCW92050.1"/>
    </source>
</evidence>
<comment type="caution">
    <text evidence="1">The sequence shown here is derived from an EMBL/GenBank/DDBJ whole genome shotgun (WGS) entry which is preliminary data.</text>
</comment>
<organism evidence="1 2">
    <name type="scientific">Flexistipes sinusarabici</name>
    <dbReference type="NCBI Taxonomy" id="2352"/>
    <lineage>
        <taxon>Bacteria</taxon>
        <taxon>Pseudomonadati</taxon>
        <taxon>Deferribacterota</taxon>
        <taxon>Deferribacteres</taxon>
        <taxon>Deferribacterales</taxon>
        <taxon>Flexistipitaceae</taxon>
        <taxon>Flexistipes</taxon>
    </lineage>
</organism>
<dbReference type="PROSITE" id="PS51257">
    <property type="entry name" value="PROKAR_LIPOPROTEIN"/>
    <property type="match status" value="1"/>
</dbReference>
<dbReference type="Proteomes" id="UP000262325">
    <property type="component" value="Unassembled WGS sequence"/>
</dbReference>
<dbReference type="EMBL" id="DPPF01000001">
    <property type="protein sequence ID" value="HCW92050.1"/>
    <property type="molecule type" value="Genomic_DNA"/>
</dbReference>
<accession>A0A3D5Q8S6</accession>
<sequence>MKKLTLLITILLIFGCGYKIAGLINNSGLNYKYHIASIVNNADEANYRSMLDKEATIFFTRYSALAKKKNADYRLHFRLDSVTTSASINSRTNQAVRSDLSARLHILVLDKNSNNVFDKTFSRTNSFTISNSISENRRNRNEAFRNTISDILLDFKNEFEN</sequence>
<protein>
    <submittedName>
        <fullName evidence="1">Uncharacterized protein</fullName>
    </submittedName>
</protein>
<reference evidence="1 2" key="1">
    <citation type="journal article" date="2018" name="Nat. Biotechnol.">
        <title>A standardized bacterial taxonomy based on genome phylogeny substantially revises the tree of life.</title>
        <authorList>
            <person name="Parks D.H."/>
            <person name="Chuvochina M."/>
            <person name="Waite D.W."/>
            <person name="Rinke C."/>
            <person name="Skarshewski A."/>
            <person name="Chaumeil P.A."/>
            <person name="Hugenholtz P."/>
        </authorList>
    </citation>
    <scope>NUCLEOTIDE SEQUENCE [LARGE SCALE GENOMIC DNA]</scope>
    <source>
        <strain evidence="1">UBA8672</strain>
    </source>
</reference>
<proteinExistence type="predicted"/>